<dbReference type="SUPFAM" id="SSF48317">
    <property type="entry name" value="Acid phosphatase/Vanadium-dependent haloperoxidase"/>
    <property type="match status" value="1"/>
</dbReference>
<dbReference type="Pfam" id="PF01569">
    <property type="entry name" value="PAP2"/>
    <property type="match status" value="1"/>
</dbReference>
<accession>A0ABR2ZSU8</accession>
<proteinExistence type="predicted"/>
<dbReference type="PANTHER" id="PTHR14969:SF59">
    <property type="entry name" value="DOLICHYLDIPHOSPHATASE"/>
    <property type="match status" value="1"/>
</dbReference>
<dbReference type="InterPro" id="IPR000326">
    <property type="entry name" value="PAP2/HPO"/>
</dbReference>
<dbReference type="InterPro" id="IPR036938">
    <property type="entry name" value="PAP2/HPO_sf"/>
</dbReference>
<dbReference type="Gene3D" id="1.20.144.10">
    <property type="entry name" value="Phosphatidic acid phosphatase type 2/haloperoxidase"/>
    <property type="match status" value="1"/>
</dbReference>
<evidence type="ECO:0000313" key="2">
    <source>
        <dbReference type="EMBL" id="KAL0064405.1"/>
    </source>
</evidence>
<reference evidence="2 3" key="1">
    <citation type="submission" date="2024-05" db="EMBL/GenBank/DDBJ databases">
        <title>A draft genome resource for the thread blight pathogen Marasmius tenuissimus strain MS-2.</title>
        <authorList>
            <person name="Yulfo-Soto G.E."/>
            <person name="Baruah I.K."/>
            <person name="Amoako-Attah I."/>
            <person name="Bukari Y."/>
            <person name="Meinhardt L.W."/>
            <person name="Bailey B.A."/>
            <person name="Cohen S.P."/>
        </authorList>
    </citation>
    <scope>NUCLEOTIDE SEQUENCE [LARGE SCALE GENOMIC DNA]</scope>
    <source>
        <strain evidence="2 3">MS-2</strain>
    </source>
</reference>
<dbReference type="SMART" id="SM00014">
    <property type="entry name" value="acidPPc"/>
    <property type="match status" value="1"/>
</dbReference>
<keyword evidence="3" id="KW-1185">Reference proteome</keyword>
<evidence type="ECO:0000259" key="1">
    <source>
        <dbReference type="SMART" id="SM00014"/>
    </source>
</evidence>
<feature type="domain" description="Phosphatidic acid phosphatase type 2/haloperoxidase" evidence="1">
    <location>
        <begin position="14"/>
        <end position="134"/>
    </location>
</feature>
<gene>
    <name evidence="2" type="ORF">AAF712_008705</name>
</gene>
<name>A0ABR2ZSU8_9AGAR</name>
<dbReference type="Proteomes" id="UP001437256">
    <property type="component" value="Unassembled WGS sequence"/>
</dbReference>
<dbReference type="EMBL" id="JBBXMP010000063">
    <property type="protein sequence ID" value="KAL0064405.1"/>
    <property type="molecule type" value="Genomic_DNA"/>
</dbReference>
<protein>
    <recommendedName>
        <fullName evidence="1">Phosphatidic acid phosphatase type 2/haloperoxidase domain-containing protein</fullName>
    </recommendedName>
</protein>
<sequence length="194" mass="22579">MASYAALAVQSRELLIIVMWAGQLTNEVLNYGIKHLIREERPTDMVGNGYGFPSSHSQYMGYFSTFLILHMYFRHRFSSTGYPILDRAFRALVHLALLAWAGGVAYSRYHLKYHSPHQIYWGLSIGIAYRIDPIRFPRTPSVLSLPSSQPLLNNPIAIWLQIRDGWAVWPDAGREAEWKRWRKEWEELSRKKQA</sequence>
<dbReference type="PANTHER" id="PTHR14969">
    <property type="entry name" value="SPHINGOSINE-1-PHOSPHATE PHOSPHOHYDROLASE"/>
    <property type="match status" value="1"/>
</dbReference>
<organism evidence="2 3">
    <name type="scientific">Marasmius tenuissimus</name>
    <dbReference type="NCBI Taxonomy" id="585030"/>
    <lineage>
        <taxon>Eukaryota</taxon>
        <taxon>Fungi</taxon>
        <taxon>Dikarya</taxon>
        <taxon>Basidiomycota</taxon>
        <taxon>Agaricomycotina</taxon>
        <taxon>Agaricomycetes</taxon>
        <taxon>Agaricomycetidae</taxon>
        <taxon>Agaricales</taxon>
        <taxon>Marasmiineae</taxon>
        <taxon>Marasmiaceae</taxon>
        <taxon>Marasmius</taxon>
    </lineage>
</organism>
<evidence type="ECO:0000313" key="3">
    <source>
        <dbReference type="Proteomes" id="UP001437256"/>
    </source>
</evidence>
<comment type="caution">
    <text evidence="2">The sequence shown here is derived from an EMBL/GenBank/DDBJ whole genome shotgun (WGS) entry which is preliminary data.</text>
</comment>